<keyword evidence="1" id="KW-1188">Viral release from host cell</keyword>
<evidence type="ECO:0000256" key="3">
    <source>
        <dbReference type="ARBA" id="ARBA00022801"/>
    </source>
</evidence>
<organism evidence="11">
    <name type="scientific">uncultured Caudovirales phage</name>
    <dbReference type="NCBI Taxonomy" id="2100421"/>
    <lineage>
        <taxon>Viruses</taxon>
        <taxon>Duplodnaviria</taxon>
        <taxon>Heunggongvirae</taxon>
        <taxon>Uroviricota</taxon>
        <taxon>Caudoviricetes</taxon>
        <taxon>Peduoviridae</taxon>
        <taxon>Maltschvirus</taxon>
        <taxon>Maltschvirus maltsch</taxon>
    </lineage>
</organism>
<dbReference type="EMBL" id="LR797205">
    <property type="protein sequence ID" value="CAB4194080.1"/>
    <property type="molecule type" value="Genomic_DNA"/>
</dbReference>
<evidence type="ECO:0000313" key="10">
    <source>
        <dbReference type="EMBL" id="CAB4185984.1"/>
    </source>
</evidence>
<evidence type="ECO:0000256" key="1">
    <source>
        <dbReference type="ARBA" id="ARBA00022612"/>
    </source>
</evidence>
<dbReference type="GO" id="GO:0006508">
    <property type="term" value="P:proteolysis"/>
    <property type="evidence" value="ECO:0007669"/>
    <property type="project" value="UniProtKB-KW"/>
</dbReference>
<keyword evidence="3" id="KW-0378">Hydrolase</keyword>
<accession>A0A6J5R916</accession>
<reference evidence="11" key="1">
    <citation type="submission" date="2020-05" db="EMBL/GenBank/DDBJ databases">
        <authorList>
            <person name="Chiriac C."/>
            <person name="Salcher M."/>
            <person name="Ghai R."/>
            <person name="Kavagutti S V."/>
        </authorList>
    </citation>
    <scope>NUCLEOTIDE SEQUENCE</scope>
</reference>
<evidence type="ECO:0000256" key="5">
    <source>
        <dbReference type="ARBA" id="ARBA00023045"/>
    </source>
</evidence>
<evidence type="ECO:0000256" key="4">
    <source>
        <dbReference type="ARBA" id="ARBA00022950"/>
    </source>
</evidence>
<feature type="region of interest" description="Disordered" evidence="6">
    <location>
        <begin position="149"/>
        <end position="172"/>
    </location>
</feature>
<dbReference type="GO" id="GO:0008233">
    <property type="term" value="F:peptidase activity"/>
    <property type="evidence" value="ECO:0007669"/>
    <property type="project" value="UniProtKB-KW"/>
</dbReference>
<dbReference type="SUPFAM" id="SSF56563">
    <property type="entry name" value="Major capsid protein gp5"/>
    <property type="match status" value="1"/>
</dbReference>
<protein>
    <submittedName>
        <fullName evidence="11">Phage capsid</fullName>
    </submittedName>
</protein>
<proteinExistence type="predicted"/>
<dbReference type="EMBL" id="LR797084">
    <property type="protein sequence ID" value="CAB4185984.1"/>
    <property type="molecule type" value="Genomic_DNA"/>
</dbReference>
<keyword evidence="5" id="KW-1273">Viral capsid maturation</keyword>
<feature type="domain" description="Prohead serine protease" evidence="7">
    <location>
        <begin position="41"/>
        <end position="144"/>
    </location>
</feature>
<dbReference type="Pfam" id="PF04586">
    <property type="entry name" value="Peptidase_S78"/>
    <property type="match status" value="1"/>
</dbReference>
<dbReference type="EMBL" id="LR798424">
    <property type="protein sequence ID" value="CAB5231041.1"/>
    <property type="molecule type" value="Genomic_DNA"/>
</dbReference>
<evidence type="ECO:0000259" key="8">
    <source>
        <dbReference type="Pfam" id="PF05065"/>
    </source>
</evidence>
<feature type="domain" description="Phage capsid-like C-terminal" evidence="8">
    <location>
        <begin position="241"/>
        <end position="496"/>
    </location>
</feature>
<evidence type="ECO:0000313" key="11">
    <source>
        <dbReference type="EMBL" id="CAB4194080.1"/>
    </source>
</evidence>
<evidence type="ECO:0000313" key="12">
    <source>
        <dbReference type="EMBL" id="CAB5231041.1"/>
    </source>
</evidence>
<evidence type="ECO:0000313" key="9">
    <source>
        <dbReference type="EMBL" id="CAB4173938.1"/>
    </source>
</evidence>
<keyword evidence="2" id="KW-0645">Protease</keyword>
<sequence>MKITMPITVTAADTESRVIAGRIVQWDAAGNTSAGRTQFAANSITFSKDIKLVVEHQITKPIGKLKEWSQDETGITASFQLVKTQFASDMLEEAATGLRSDFSVGVEVDAWDNQDGTLVITSSKLVEVSLVTSGAIPGAEVQKVAAVETEISEPSQEETKTETEGEQVSDTTVHEAPAAETVEAAKVEVKASTAPFIQTTVRNPIVDKASYLEHSVRAKLGSEESRMFVSAAADLTDNAGLVPTRQLTEVINGISNADRPSIDSISRGALPDAGMSFEIPKITVAPTVAIASEGGTPSETDQNAAFTSVSVSKFIGQQTFSLELLDRSSPAFFAELVRQMEFAYAKATDKAVSDALIAGGTDGGNRTVSAANIVDFVSDAAVSIYKGTLGFAENIIVSPEQWGNLMGLVDGSNRPIFQQTINPQNAGGTLTATAVRGNLLGLNLRVDRQLTTGSGVGDNTMLIVNPQAYTWYESARLQLQTNLISTGQVQVGYYGYGAVATKLAAGSYRWMVA</sequence>
<keyword evidence="4" id="KW-0118">Viral capsid assembly</keyword>
<evidence type="ECO:0000256" key="6">
    <source>
        <dbReference type="SAM" id="MobiDB-lite"/>
    </source>
</evidence>
<dbReference type="GO" id="GO:0046797">
    <property type="term" value="P:viral procapsid maturation"/>
    <property type="evidence" value="ECO:0007669"/>
    <property type="project" value="UniProtKB-KW"/>
</dbReference>
<evidence type="ECO:0000259" key="7">
    <source>
        <dbReference type="Pfam" id="PF04586"/>
    </source>
</evidence>
<name>A0A6J5R916_9CAUD</name>
<dbReference type="InterPro" id="IPR054613">
    <property type="entry name" value="Peptidase_S78_dom"/>
</dbReference>
<dbReference type="Pfam" id="PF05065">
    <property type="entry name" value="Phage_capsid"/>
    <property type="match status" value="1"/>
</dbReference>
<dbReference type="EMBL" id="LR796914">
    <property type="protein sequence ID" value="CAB4173938.1"/>
    <property type="molecule type" value="Genomic_DNA"/>
</dbReference>
<evidence type="ECO:0000256" key="2">
    <source>
        <dbReference type="ARBA" id="ARBA00022670"/>
    </source>
</evidence>
<gene>
    <name evidence="10" type="ORF">UFOVP1140_25</name>
    <name evidence="11" type="ORF">UFOVP1258_8</name>
    <name evidence="12" type="ORF">UFOVP1588_20</name>
    <name evidence="9" type="ORF">UFOVP976_21</name>
</gene>
<dbReference type="InterPro" id="IPR054612">
    <property type="entry name" value="Phage_capsid-like_C"/>
</dbReference>